<dbReference type="PROSITE" id="PS00798">
    <property type="entry name" value="ALDOKETO_REDUCTASE_1"/>
    <property type="match status" value="1"/>
</dbReference>
<protein>
    <recommendedName>
        <fullName evidence="1">NADP-dependent oxidoreductase domain-containing protein</fullName>
    </recommendedName>
</protein>
<reference evidence="2 3" key="1">
    <citation type="submission" date="2024-02" db="EMBL/GenBank/DDBJ databases">
        <authorList>
            <person name="Vignale AGUSTIN F."/>
            <person name="Sosa J E."/>
            <person name="Modenutti C."/>
        </authorList>
    </citation>
    <scope>NUCLEOTIDE SEQUENCE [LARGE SCALE GENOMIC DNA]</scope>
</reference>
<gene>
    <name evidence="2" type="ORF">ILEXP_LOCUS15063</name>
</gene>
<dbReference type="InterPro" id="IPR023210">
    <property type="entry name" value="NADP_OxRdtase_dom"/>
</dbReference>
<name>A0ABC8RQC0_9AQUA</name>
<keyword evidence="3" id="KW-1185">Reference proteome</keyword>
<dbReference type="AlphaFoldDB" id="A0ABC8RQC0"/>
<dbReference type="InterPro" id="IPR018170">
    <property type="entry name" value="Aldo/ket_reductase_CS"/>
</dbReference>
<dbReference type="Proteomes" id="UP001642360">
    <property type="component" value="Unassembled WGS sequence"/>
</dbReference>
<dbReference type="InterPro" id="IPR036812">
    <property type="entry name" value="NAD(P)_OxRdtase_dom_sf"/>
</dbReference>
<evidence type="ECO:0000313" key="3">
    <source>
        <dbReference type="Proteomes" id="UP001642360"/>
    </source>
</evidence>
<comment type="caution">
    <text evidence="2">The sequence shown here is derived from an EMBL/GenBank/DDBJ whole genome shotgun (WGS) entry which is preliminary data.</text>
</comment>
<organism evidence="2 3">
    <name type="scientific">Ilex paraguariensis</name>
    <name type="common">yerba mate</name>
    <dbReference type="NCBI Taxonomy" id="185542"/>
    <lineage>
        <taxon>Eukaryota</taxon>
        <taxon>Viridiplantae</taxon>
        <taxon>Streptophyta</taxon>
        <taxon>Embryophyta</taxon>
        <taxon>Tracheophyta</taxon>
        <taxon>Spermatophyta</taxon>
        <taxon>Magnoliopsida</taxon>
        <taxon>eudicotyledons</taxon>
        <taxon>Gunneridae</taxon>
        <taxon>Pentapetalae</taxon>
        <taxon>asterids</taxon>
        <taxon>campanulids</taxon>
        <taxon>Aquifoliales</taxon>
        <taxon>Aquifoliaceae</taxon>
        <taxon>Ilex</taxon>
    </lineage>
</organism>
<dbReference type="Gene3D" id="3.20.20.100">
    <property type="entry name" value="NADP-dependent oxidoreductase domain"/>
    <property type="match status" value="1"/>
</dbReference>
<dbReference type="InterPro" id="IPR020471">
    <property type="entry name" value="AKR"/>
</dbReference>
<accession>A0ABC8RQC0</accession>
<evidence type="ECO:0000313" key="2">
    <source>
        <dbReference type="EMBL" id="CAK9147181.1"/>
    </source>
</evidence>
<dbReference type="Pfam" id="PF00248">
    <property type="entry name" value="Aldo_ket_red"/>
    <property type="match status" value="1"/>
</dbReference>
<dbReference type="EMBL" id="CAUOFW020001653">
    <property type="protein sequence ID" value="CAK9147181.1"/>
    <property type="molecule type" value="Genomic_DNA"/>
</dbReference>
<dbReference type="PANTHER" id="PTHR11732">
    <property type="entry name" value="ALDO/KETO REDUCTASE"/>
    <property type="match status" value="1"/>
</dbReference>
<sequence>MIQTAKSAILEAMKAGYRHFDTAFIYGSEKPLGEAIAEALRLGLIKSREELFIPTKLWCSFAERDQVVPACKLSLE</sequence>
<feature type="domain" description="NADP-dependent oxidoreductase" evidence="1">
    <location>
        <begin position="4"/>
        <end position="76"/>
    </location>
</feature>
<proteinExistence type="predicted"/>
<evidence type="ECO:0000259" key="1">
    <source>
        <dbReference type="Pfam" id="PF00248"/>
    </source>
</evidence>
<dbReference type="SUPFAM" id="SSF51430">
    <property type="entry name" value="NAD(P)-linked oxidoreductase"/>
    <property type="match status" value="1"/>
</dbReference>